<dbReference type="InterPro" id="IPR001841">
    <property type="entry name" value="Znf_RING"/>
</dbReference>
<dbReference type="PANTHER" id="PTHR23041:SF78">
    <property type="entry name" value="E3 UBIQUITIN-PROTEIN LIGASE RNF4"/>
    <property type="match status" value="1"/>
</dbReference>
<dbReference type="Proteomes" id="UP001162031">
    <property type="component" value="Unassembled WGS sequence"/>
</dbReference>
<dbReference type="InterPro" id="IPR013083">
    <property type="entry name" value="Znf_RING/FYVE/PHD"/>
</dbReference>
<name>A0AAV0TGL1_HYABA</name>
<organism evidence="4 5">
    <name type="scientific">Hyaloperonospora brassicae</name>
    <name type="common">Brassica downy mildew</name>
    <name type="synonym">Peronospora brassicae</name>
    <dbReference type="NCBI Taxonomy" id="162125"/>
    <lineage>
        <taxon>Eukaryota</taxon>
        <taxon>Sar</taxon>
        <taxon>Stramenopiles</taxon>
        <taxon>Oomycota</taxon>
        <taxon>Peronosporomycetes</taxon>
        <taxon>Peronosporales</taxon>
        <taxon>Peronosporaceae</taxon>
        <taxon>Hyaloperonospora</taxon>
    </lineage>
</organism>
<dbReference type="SMART" id="SM00184">
    <property type="entry name" value="RING"/>
    <property type="match status" value="1"/>
</dbReference>
<comment type="caution">
    <text evidence="4">The sequence shown here is derived from an EMBL/GenBank/DDBJ whole genome shotgun (WGS) entry which is preliminary data.</text>
</comment>
<dbReference type="InterPro" id="IPR047134">
    <property type="entry name" value="RNF4"/>
</dbReference>
<evidence type="ECO:0000256" key="1">
    <source>
        <dbReference type="PROSITE-ProRule" id="PRU00175"/>
    </source>
</evidence>
<keyword evidence="5" id="KW-1185">Reference proteome</keyword>
<dbReference type="GO" id="GO:0008270">
    <property type="term" value="F:zinc ion binding"/>
    <property type="evidence" value="ECO:0007669"/>
    <property type="project" value="UniProtKB-KW"/>
</dbReference>
<gene>
    <name evidence="4" type="ORF">HBR001_LOCUS2392</name>
</gene>
<dbReference type="PROSITE" id="PS50089">
    <property type="entry name" value="ZF_RING_2"/>
    <property type="match status" value="1"/>
</dbReference>
<feature type="domain" description="RING-type" evidence="3">
    <location>
        <begin position="35"/>
        <end position="74"/>
    </location>
</feature>
<keyword evidence="1" id="KW-0863">Zinc-finger</keyword>
<protein>
    <recommendedName>
        <fullName evidence="3">RING-type domain-containing protein</fullName>
    </recommendedName>
</protein>
<dbReference type="AlphaFoldDB" id="A0AAV0TGL1"/>
<reference evidence="4" key="1">
    <citation type="submission" date="2022-12" db="EMBL/GenBank/DDBJ databases">
        <authorList>
            <person name="Webb A."/>
        </authorList>
    </citation>
    <scope>NUCLEOTIDE SEQUENCE</scope>
    <source>
        <strain evidence="4">Hp1</strain>
    </source>
</reference>
<dbReference type="PANTHER" id="PTHR23041">
    <property type="entry name" value="RING FINGER DOMAIN-CONTAINING"/>
    <property type="match status" value="1"/>
</dbReference>
<sequence>MAQQCTGLGMAQSLSFFSSLRKSDSDENDDGANACAICLETMTGDLAALSCGHVFHHMCVKQALAGRSVCPVCRCKASPRGAIRLYLCVGTRQKKGSKHKLQSRSNRQVDREDVRQNGTATSASELPERMRKMRVELDRVNEMQRMTSSHSFRLENELVRRQQQQERTVRQMQHIQHELDRANVKLKRLERLANSSYSQCREATHASVEFERKVRTSADRILESIRRSRRSCCPSCASQWVEMKRVAQEFAAPLGARSCCSRHFRRDAITNVEHRLTRHHCHLEPCSRSV</sequence>
<proteinExistence type="predicted"/>
<dbReference type="Gene3D" id="3.30.40.10">
    <property type="entry name" value="Zinc/RING finger domain, C3HC4 (zinc finger)"/>
    <property type="match status" value="1"/>
</dbReference>
<feature type="region of interest" description="Disordered" evidence="2">
    <location>
        <begin position="97"/>
        <end position="126"/>
    </location>
</feature>
<accession>A0AAV0TGL1</accession>
<evidence type="ECO:0000313" key="4">
    <source>
        <dbReference type="EMBL" id="CAI5720481.1"/>
    </source>
</evidence>
<dbReference type="Pfam" id="PF13639">
    <property type="entry name" value="zf-RING_2"/>
    <property type="match status" value="1"/>
</dbReference>
<keyword evidence="1" id="KW-0862">Zinc</keyword>
<keyword evidence="1" id="KW-0479">Metal-binding</keyword>
<dbReference type="EMBL" id="CANTFL010000289">
    <property type="protein sequence ID" value="CAI5720481.1"/>
    <property type="molecule type" value="Genomic_DNA"/>
</dbReference>
<evidence type="ECO:0000259" key="3">
    <source>
        <dbReference type="PROSITE" id="PS50089"/>
    </source>
</evidence>
<evidence type="ECO:0000256" key="2">
    <source>
        <dbReference type="SAM" id="MobiDB-lite"/>
    </source>
</evidence>
<dbReference type="SUPFAM" id="SSF57850">
    <property type="entry name" value="RING/U-box"/>
    <property type="match status" value="1"/>
</dbReference>
<evidence type="ECO:0000313" key="5">
    <source>
        <dbReference type="Proteomes" id="UP001162031"/>
    </source>
</evidence>